<reference evidence="6" key="1">
    <citation type="submission" date="2020-10" db="EMBL/GenBank/DDBJ databases">
        <authorList>
            <person name="Gilroy R."/>
        </authorList>
    </citation>
    <scope>NUCLEOTIDE SEQUENCE</scope>
    <source>
        <strain evidence="6">13766</strain>
    </source>
</reference>
<dbReference type="PROSITE" id="PS51257">
    <property type="entry name" value="PROKAR_LIPOPROTEIN"/>
    <property type="match status" value="1"/>
</dbReference>
<name>A0A9D1FYZ6_9FIRM</name>
<proteinExistence type="inferred from homology"/>
<dbReference type="AlphaFoldDB" id="A0A9D1FYZ6"/>
<dbReference type="PANTHER" id="PTHR43301">
    <property type="entry name" value="ARABINAN ENDO-1,5-ALPHA-L-ARABINOSIDASE"/>
    <property type="match status" value="1"/>
</dbReference>
<comment type="caution">
    <text evidence="6">The sequence shown here is derived from an EMBL/GenBank/DDBJ whole genome shotgun (WGS) entry which is preliminary data.</text>
</comment>
<dbReference type="GO" id="GO:0005975">
    <property type="term" value="P:carbohydrate metabolic process"/>
    <property type="evidence" value="ECO:0007669"/>
    <property type="project" value="InterPro"/>
</dbReference>
<dbReference type="Pfam" id="PF04616">
    <property type="entry name" value="Glyco_hydro_43"/>
    <property type="match status" value="1"/>
</dbReference>
<dbReference type="EMBL" id="DVJN01000069">
    <property type="protein sequence ID" value="HIS92071.1"/>
    <property type="molecule type" value="Genomic_DNA"/>
</dbReference>
<evidence type="ECO:0000256" key="2">
    <source>
        <dbReference type="ARBA" id="ARBA00009865"/>
    </source>
</evidence>
<gene>
    <name evidence="6" type="ORF">IAA84_03545</name>
</gene>
<dbReference type="GO" id="GO:0004553">
    <property type="term" value="F:hydrolase activity, hydrolyzing O-glycosyl compounds"/>
    <property type="evidence" value="ECO:0007669"/>
    <property type="project" value="InterPro"/>
</dbReference>
<evidence type="ECO:0000313" key="6">
    <source>
        <dbReference type="EMBL" id="HIS92071.1"/>
    </source>
</evidence>
<evidence type="ECO:0000313" key="7">
    <source>
        <dbReference type="Proteomes" id="UP000824140"/>
    </source>
</evidence>
<organism evidence="6 7">
    <name type="scientific">Candidatus Alectryocaccomicrobium excrementavium</name>
    <dbReference type="NCBI Taxonomy" id="2840668"/>
    <lineage>
        <taxon>Bacteria</taxon>
        <taxon>Bacillati</taxon>
        <taxon>Bacillota</taxon>
        <taxon>Clostridia</taxon>
        <taxon>Candidatus Alectryocaccomicrobium</taxon>
    </lineage>
</organism>
<keyword evidence="3 5" id="KW-0378">Hydrolase</keyword>
<dbReference type="Proteomes" id="UP000824140">
    <property type="component" value="Unassembled WGS sequence"/>
</dbReference>
<evidence type="ECO:0000256" key="5">
    <source>
        <dbReference type="RuleBase" id="RU361187"/>
    </source>
</evidence>
<accession>A0A9D1FYZ6</accession>
<keyword evidence="4 5" id="KW-0326">Glycosidase</keyword>
<dbReference type="InterPro" id="IPR050727">
    <property type="entry name" value="GH43_arabinanases"/>
</dbReference>
<dbReference type="Gene3D" id="2.115.10.20">
    <property type="entry name" value="Glycosyl hydrolase domain, family 43"/>
    <property type="match status" value="1"/>
</dbReference>
<dbReference type="SUPFAM" id="SSF75005">
    <property type="entry name" value="Arabinanase/levansucrase/invertase"/>
    <property type="match status" value="1"/>
</dbReference>
<reference evidence="6" key="2">
    <citation type="journal article" date="2021" name="PeerJ">
        <title>Extensive microbial diversity within the chicken gut microbiome revealed by metagenomics and culture.</title>
        <authorList>
            <person name="Gilroy R."/>
            <person name="Ravi A."/>
            <person name="Getino M."/>
            <person name="Pursley I."/>
            <person name="Horton D.L."/>
            <person name="Alikhan N.F."/>
            <person name="Baker D."/>
            <person name="Gharbi K."/>
            <person name="Hall N."/>
            <person name="Watson M."/>
            <person name="Adriaenssens E.M."/>
            <person name="Foster-Nyarko E."/>
            <person name="Jarju S."/>
            <person name="Secka A."/>
            <person name="Antonio M."/>
            <person name="Oren A."/>
            <person name="Chaudhuri R.R."/>
            <person name="La Ragione R."/>
            <person name="Hildebrand F."/>
            <person name="Pallen M.J."/>
        </authorList>
    </citation>
    <scope>NUCLEOTIDE SEQUENCE</scope>
    <source>
        <strain evidence="6">13766</strain>
    </source>
</reference>
<dbReference type="CDD" id="cd08981">
    <property type="entry name" value="GH43_Bt1873-like"/>
    <property type="match status" value="1"/>
</dbReference>
<dbReference type="InterPro" id="IPR023296">
    <property type="entry name" value="Glyco_hydro_beta-prop_sf"/>
</dbReference>
<dbReference type="PANTHER" id="PTHR43301:SF3">
    <property type="entry name" value="ARABINAN ENDO-1,5-ALPHA-L-ARABINOSIDASE A-RELATED"/>
    <property type="match status" value="1"/>
</dbReference>
<evidence type="ECO:0000256" key="1">
    <source>
        <dbReference type="ARBA" id="ARBA00004834"/>
    </source>
</evidence>
<protein>
    <submittedName>
        <fullName evidence="6">Family 43 glycosylhydrolase</fullName>
    </submittedName>
</protein>
<dbReference type="InterPro" id="IPR006710">
    <property type="entry name" value="Glyco_hydro_43"/>
</dbReference>
<evidence type="ECO:0000256" key="4">
    <source>
        <dbReference type="ARBA" id="ARBA00023295"/>
    </source>
</evidence>
<comment type="pathway">
    <text evidence="1">Glycan metabolism; L-arabinan degradation.</text>
</comment>
<evidence type="ECO:0000256" key="3">
    <source>
        <dbReference type="ARBA" id="ARBA00022801"/>
    </source>
</evidence>
<comment type="similarity">
    <text evidence="2 5">Belongs to the glycosyl hydrolase 43 family.</text>
</comment>
<sequence length="295" mass="32933">MKLEDWRIRDPFVYNDGHRLILYGSTSVGCGAKQKSVFVASTSSDMENWSDPVTIFEAGSNFWGTRDFWAPEMHAYEGAYYLFASFAADRRKRATAVLRAQDPLGPFVPYGSEQITPMDWQCLDGTLHVEGDTPYMVFCHEWVECGDGEMWAVPMEKDLSGAAGEPVFLFRASEAPWCRPLSGVKHGAVADPYVTDGPFLFRGQDGGLKMLWSSFSAGGRYTVGLAFSEGGVCGPWRQQAEPVFAQDGGHAMLFTDLQGQLRLSLHQPNDGPRERARFLRAEWTEHGIGLRPEER</sequence>